<dbReference type="Pfam" id="PF01464">
    <property type="entry name" value="SLT"/>
    <property type="match status" value="1"/>
</dbReference>
<keyword evidence="4" id="KW-1185">Reference proteome</keyword>
<dbReference type="GO" id="GO:0000270">
    <property type="term" value="P:peptidoglycan metabolic process"/>
    <property type="evidence" value="ECO:0007669"/>
    <property type="project" value="InterPro"/>
</dbReference>
<dbReference type="PROSITE" id="PS00922">
    <property type="entry name" value="TRANSGLYCOSYLASE"/>
    <property type="match status" value="1"/>
</dbReference>
<evidence type="ECO:0000259" key="2">
    <source>
        <dbReference type="Pfam" id="PF01464"/>
    </source>
</evidence>
<dbReference type="GO" id="GO:0008933">
    <property type="term" value="F:peptidoglycan lytic transglycosylase activity"/>
    <property type="evidence" value="ECO:0007669"/>
    <property type="project" value="InterPro"/>
</dbReference>
<feature type="domain" description="Transglycosylase SLT" evidence="2">
    <location>
        <begin position="501"/>
        <end position="598"/>
    </location>
</feature>
<evidence type="ECO:0000313" key="4">
    <source>
        <dbReference type="Proteomes" id="UP000509192"/>
    </source>
</evidence>
<dbReference type="GeneID" id="79578123"/>
<dbReference type="PANTHER" id="PTHR37423">
    <property type="entry name" value="SOLUBLE LYTIC MUREIN TRANSGLYCOSYLASE-RELATED"/>
    <property type="match status" value="1"/>
</dbReference>
<name>A0A7D2HHW0_9CAUD</name>
<dbReference type="InterPro" id="IPR008258">
    <property type="entry name" value="Transglycosylase_SLT_dom_1"/>
</dbReference>
<dbReference type="InterPro" id="IPR023346">
    <property type="entry name" value="Lysozyme-like_dom_sf"/>
</dbReference>
<sequence length="662" mass="71787">MSADTIKDFLVSLGFDIDEAGANKFEAVLKGVTANVLKLGTVVEGAALSIYGFTTQIANGLDNLYWASQRTGASVAGIKALGYAASQTGGSAEAAKSSLESLSRFMRNNPGAEGFLNRLGIQTRDAQGNMRDTAAVFTSVGQQLSKMPYYRANQYAQMLGIDENTLMAMRRGLGSFNADYQSMLQKTGFNAERAAEQSNQFMTSMRGLTGLFGILRDKIGSNLAGGLSGDIDNLRKNLLDNFPKIEGTLTKTIKGILWLADAFGRMAYRVIQGAGEVIEWWKKLDAGSKQFLEILGALLIAWRLLNSAFLMSPIGMITSLVVGLGLLYDDYKTWKEGGKSLIDWGQWESEIGSALKGLTDLKDSIKGVGIEIAKLLNINLKNWTLKGDIEDLTKQFGEFGKMMTMIGDLLNAIKEGNWKEAYAIGKQLMSQGQDQPDALSPVTDSANSAADWFQSKTGLDPRSIGRWMRGENEPEQRAQSARRQHSSPLLDKMGGMFAGLEKLYNLPMGLLRGVAQTESAGNPNAVSRVGAKGLFQFMDGTARDMGLSGADVFNPMKAAEAAAKYLSQLLKANGGDLDKALASYNWGIGNVQKHGLALMPKETRNYIPRVKSNMVSASTPSIEQKNTYHIYGGNAAEIGGEVERRQVNANAQVLRRNQVSNS</sequence>
<dbReference type="Gene3D" id="1.10.530.10">
    <property type="match status" value="1"/>
</dbReference>
<evidence type="ECO:0000313" key="3">
    <source>
        <dbReference type="EMBL" id="QIQ67963.1"/>
    </source>
</evidence>
<dbReference type="PANTHER" id="PTHR37423:SF2">
    <property type="entry name" value="MEMBRANE-BOUND LYTIC MUREIN TRANSGLYCOSYLASE C"/>
    <property type="match status" value="1"/>
</dbReference>
<dbReference type="EMBL" id="MT135176">
    <property type="protein sequence ID" value="QIQ67963.1"/>
    <property type="molecule type" value="Genomic_DNA"/>
</dbReference>
<evidence type="ECO:0000256" key="1">
    <source>
        <dbReference type="SAM" id="MobiDB-lite"/>
    </source>
</evidence>
<reference evidence="3 4" key="1">
    <citation type="submission" date="2020-02" db="EMBL/GenBank/DDBJ databases">
        <authorList>
            <person name="Li D."/>
            <person name="Pan L."/>
            <person name="Qin W."/>
            <person name="Xu L."/>
            <person name="Lin W."/>
            <person name="Yang J."/>
            <person name="Hong B."/>
            <person name="Xu B."/>
        </authorList>
    </citation>
    <scope>NUCLEOTIDE SEQUENCE [LARGE SCALE GENOMIC DNA]</scope>
</reference>
<dbReference type="InterPro" id="IPR000189">
    <property type="entry name" value="Transglyc_AS"/>
</dbReference>
<protein>
    <submittedName>
        <fullName evidence="3">Transglycosylase SLT domain protein</fullName>
    </submittedName>
</protein>
<dbReference type="CDD" id="cd00254">
    <property type="entry name" value="LT-like"/>
    <property type="match status" value="1"/>
</dbReference>
<dbReference type="Proteomes" id="UP000509192">
    <property type="component" value="Segment"/>
</dbReference>
<accession>A0A7D2HHW0</accession>
<feature type="region of interest" description="Disordered" evidence="1">
    <location>
        <begin position="463"/>
        <end position="486"/>
    </location>
</feature>
<dbReference type="SUPFAM" id="SSF53955">
    <property type="entry name" value="Lysozyme-like"/>
    <property type="match status" value="1"/>
</dbReference>
<organism evidence="3 4">
    <name type="scientific">Hafnia phage yong1</name>
    <dbReference type="NCBI Taxonomy" id="2719181"/>
    <lineage>
        <taxon>Viruses</taxon>
        <taxon>Duplodnaviria</taxon>
        <taxon>Heunggongvirae</taxon>
        <taxon>Uroviricota</taxon>
        <taxon>Caudoviricetes</taxon>
        <taxon>Hafyongvirus</taxon>
        <taxon>Hafyongvirus yong1</taxon>
    </lineage>
</organism>
<dbReference type="GO" id="GO:0016020">
    <property type="term" value="C:membrane"/>
    <property type="evidence" value="ECO:0007669"/>
    <property type="project" value="InterPro"/>
</dbReference>
<dbReference type="RefSeq" id="YP_010738139.1">
    <property type="nucleotide sequence ID" value="NC_073022.1"/>
</dbReference>
<proteinExistence type="predicted"/>
<dbReference type="KEGG" id="vg:79578123"/>